<dbReference type="InterPro" id="IPR000594">
    <property type="entry name" value="ThiF_NAD_FAD-bd"/>
</dbReference>
<dbReference type="Pfam" id="PF00899">
    <property type="entry name" value="ThiF"/>
    <property type="match status" value="1"/>
</dbReference>
<dbReference type="InterPro" id="IPR045886">
    <property type="entry name" value="ThiF/MoeB/HesA"/>
</dbReference>
<dbReference type="GO" id="GO:0008641">
    <property type="term" value="F:ubiquitin-like modifier activating enzyme activity"/>
    <property type="evidence" value="ECO:0007669"/>
    <property type="project" value="InterPro"/>
</dbReference>
<dbReference type="GO" id="GO:0016779">
    <property type="term" value="F:nucleotidyltransferase activity"/>
    <property type="evidence" value="ECO:0007669"/>
    <property type="project" value="UniProtKB-KW"/>
</dbReference>
<keyword evidence="3" id="KW-0808">Transferase</keyword>
<organism evidence="3 4">
    <name type="scientific">Candidatus Pseudobacter hemicellulosilyticus</name>
    <dbReference type="NCBI Taxonomy" id="3121375"/>
    <lineage>
        <taxon>Bacteria</taxon>
        <taxon>Pseudomonadati</taxon>
        <taxon>Bacteroidota</taxon>
        <taxon>Chitinophagia</taxon>
        <taxon>Chitinophagales</taxon>
        <taxon>Chitinophagaceae</taxon>
        <taxon>Pseudobacter</taxon>
    </lineage>
</organism>
<accession>A0AAJ6BH67</accession>
<reference evidence="3" key="1">
    <citation type="submission" date="2023-03" db="EMBL/GenBank/DDBJ databases">
        <title>Andean soil-derived lignocellulolytic bacterial consortium as a source of novel taxa and putative plastic-active enzymes.</title>
        <authorList>
            <person name="Diaz-Garcia L."/>
            <person name="Chuvochina M."/>
            <person name="Feuerriegel G."/>
            <person name="Bunk B."/>
            <person name="Sproer C."/>
            <person name="Streit W.R."/>
            <person name="Rodriguez L.M."/>
            <person name="Overmann J."/>
            <person name="Jimenez D.J."/>
        </authorList>
    </citation>
    <scope>NUCLEOTIDE SEQUENCE</scope>
    <source>
        <strain evidence="3">MAG 7</strain>
    </source>
</reference>
<dbReference type="InterPro" id="IPR058964">
    <property type="entry name" value="Cap2_linker"/>
</dbReference>
<dbReference type="AlphaFoldDB" id="A0AAJ6BH67"/>
<dbReference type="GO" id="GO:0061503">
    <property type="term" value="F:tRNA threonylcarbamoyladenosine dehydratase"/>
    <property type="evidence" value="ECO:0007669"/>
    <property type="project" value="TreeGrafter"/>
</dbReference>
<dbReference type="SUPFAM" id="SSF69572">
    <property type="entry name" value="Activating enzymes of the ubiquitin-like proteins"/>
    <property type="match status" value="1"/>
</dbReference>
<feature type="domain" description="Cap2 central linker" evidence="2">
    <location>
        <begin position="148"/>
        <end position="349"/>
    </location>
</feature>
<feature type="domain" description="THIF-type NAD/FAD binding fold" evidence="1">
    <location>
        <begin position="362"/>
        <end position="465"/>
    </location>
</feature>
<evidence type="ECO:0000259" key="1">
    <source>
        <dbReference type="Pfam" id="PF00899"/>
    </source>
</evidence>
<dbReference type="Pfam" id="PF26398">
    <property type="entry name" value="Cap2_linker"/>
    <property type="match status" value="1"/>
</dbReference>
<dbReference type="Gene3D" id="3.40.50.720">
    <property type="entry name" value="NAD(P)-binding Rossmann-like Domain"/>
    <property type="match status" value="1"/>
</dbReference>
<sequence length="597" mass="66983">MSREISALLRQARRHILNIPGVEILEDLTWSPAKSRWTLHFQVECSNYQPTGLIPASTRWYALISPDYPHGEVSIFPAVEGGITATFQHQLLNRAIKGCPWTAGEICVETSTNNWGRNEFKDQPTDPELRLSWYIQRSVDWLTAAATGKLAIPGEPFEMPQIPVAVRSMIVFNEDDTTFQWWQQQQIRVGHFEIKSIPGITDTFATISFSCDKQLLEHKWGKNIQECKGIKYQGIWVMLNAIPVLEPWEMPTSWGQLFAFLQNNQIALQEILQSFLKKNASKEFDVVALGFPISLTAGQPAVQIKWLFAQLPTIRLKNGFRNNESKNLQKARMWFGKDVKIAWTFSENWNKLQISSRGLLHEVLQQANLLLVGAGAVGSLMADILARLGCENITIVDSESVGVGNLSRHSLGLNSVRLNKAEMVAKKLNNIFPFINATAYDDSIETLINRGNAALSRADIIIDLTGEDEVISQLSSHFSGSAKPVVSISLGLNAKRLYCFVARPGENDDVSETFFRLVSPWLSKDKEGNKGSSLIREEIGCWHPIFPARLDDISQLLNTIVRPLELVLTEKINCKLIIAERVADADEVPTGITIKYE</sequence>
<protein>
    <submittedName>
        <fullName evidence="3">ThiF family adenylyltransferase</fullName>
    </submittedName>
</protein>
<dbReference type="GO" id="GO:0061504">
    <property type="term" value="P:cyclic threonylcarbamoyladenosine biosynthetic process"/>
    <property type="evidence" value="ECO:0007669"/>
    <property type="project" value="TreeGrafter"/>
</dbReference>
<dbReference type="InterPro" id="IPR035985">
    <property type="entry name" value="Ubiquitin-activating_enz"/>
</dbReference>
<dbReference type="Proteomes" id="UP001220610">
    <property type="component" value="Chromosome"/>
</dbReference>
<proteinExistence type="predicted"/>
<keyword evidence="3" id="KW-0548">Nucleotidyltransferase</keyword>
<evidence type="ECO:0000313" key="4">
    <source>
        <dbReference type="Proteomes" id="UP001220610"/>
    </source>
</evidence>
<dbReference type="PANTHER" id="PTHR43267">
    <property type="entry name" value="TRNA THREONYLCARBAMOYLADENOSINE DEHYDRATASE"/>
    <property type="match status" value="1"/>
</dbReference>
<dbReference type="CDD" id="cd01483">
    <property type="entry name" value="E1_enzyme_family"/>
    <property type="match status" value="1"/>
</dbReference>
<dbReference type="PANTHER" id="PTHR43267:SF1">
    <property type="entry name" value="TRNA THREONYLCARBAMOYLADENOSINE DEHYDRATASE"/>
    <property type="match status" value="1"/>
</dbReference>
<evidence type="ECO:0000313" key="3">
    <source>
        <dbReference type="EMBL" id="WEK35962.1"/>
    </source>
</evidence>
<evidence type="ECO:0000259" key="2">
    <source>
        <dbReference type="Pfam" id="PF26398"/>
    </source>
</evidence>
<dbReference type="EMBL" id="CP119311">
    <property type="protein sequence ID" value="WEK35962.1"/>
    <property type="molecule type" value="Genomic_DNA"/>
</dbReference>
<name>A0AAJ6BH67_9BACT</name>
<gene>
    <name evidence="3" type="ORF">P0Y53_00490</name>
</gene>